<dbReference type="Gene3D" id="2.60.40.10">
    <property type="entry name" value="Immunoglobulins"/>
    <property type="match status" value="1"/>
</dbReference>
<dbReference type="InterPro" id="IPR013783">
    <property type="entry name" value="Ig-like_fold"/>
</dbReference>
<evidence type="ECO:0000313" key="3">
    <source>
        <dbReference type="EMBL" id="NSG29803.1"/>
    </source>
</evidence>
<comment type="caution">
    <text evidence="3">The sequence shown here is derived from an EMBL/GenBank/DDBJ whole genome shotgun (WGS) entry which is preliminary data.</text>
</comment>
<feature type="domain" description="Fibronectin type-III" evidence="2">
    <location>
        <begin position="730"/>
        <end position="813"/>
    </location>
</feature>
<sequence>MASLMAGNVGEDNTLHLPEANLMMLYQSYFYERNKPAEMLNDKYLAVLNTFQSPNAITILDSNSYDYNDHTEQSTVINIIDSSVSVSSLNIADKDAIKFVALAGKSIYKNNFDVSSYGTRCALSEDEKSIYVKTDTNTLTQYSMEDGKKKVDIVTEHPVYSFWVDGDICRVVEKEEDQFYFETLDLKIPTTFEVQAPESMKVSESDKLICTTEGSCKMDYTYESSDPNIVSVDETGGLNAWKAGTATITITAETIGVTKQVTITVDGSQYEDAEVFSKVNLEGAASDNIHLPHYSSYYGSTTKSYLAQTADGGYQRAEYINDKIVVETYDSKLNLVSSENVAAELPIFGGIYIGENYNYAVFGQMNKEESDECEVFRFVKYDKNWNRLAQCSVKGANTYIPFDAGGLSMTETDGKLYIHTCHEMYQSDDGYHHQANCSFVVNEEDMTLVDSYTGVMNLGEGYVSHSFMQLIRTDGEYIYRVDLGDAYPRGIAFTMTKTGDKLQDPSLYGSLFTIDGNTGYNYTGYSLTGLELSEEYYLVAGLGVEKLNDDQKNIFISSSRKAEPSGNRTWITNYANGADVDVTTPKLVKITKNQFLLMWEEKASGKQNYTTKMMLMNADGSRTSKVYSAPLALSECQPICDTDGNVVWYVTDNGKPVMIKINPYCLEEVSKETGGSLEENTGGNNGGNTGGNISWGDGNIDWDWGFDPKPDNSNTDKTEDTQTKPQQTIKVGKPKISLKRSKTKIQVQFKKVKNAKKYQIQYATNKKFKKAKSKTTTKLKYTIKGLKKNKKYYVRVRGVNGTTKGRWSAVKKK</sequence>
<protein>
    <recommendedName>
        <fullName evidence="2">Fibronectin type-III domain-containing protein</fullName>
    </recommendedName>
</protein>
<dbReference type="InterPro" id="IPR003343">
    <property type="entry name" value="Big_2"/>
</dbReference>
<organism evidence="3 4">
    <name type="scientific">Faecalicatena fissicatena</name>
    <dbReference type="NCBI Taxonomy" id="290055"/>
    <lineage>
        <taxon>Bacteria</taxon>
        <taxon>Bacillati</taxon>
        <taxon>Bacillota</taxon>
        <taxon>Clostridia</taxon>
        <taxon>Lachnospirales</taxon>
        <taxon>Lachnospiraceae</taxon>
        <taxon>Faecalicatena</taxon>
    </lineage>
</organism>
<feature type="compositionally biased region" description="Low complexity" evidence="1">
    <location>
        <begin position="673"/>
        <end position="682"/>
    </location>
</feature>
<dbReference type="SMART" id="SM00060">
    <property type="entry name" value="FN3"/>
    <property type="match status" value="1"/>
</dbReference>
<accession>A0ABX2GW24</accession>
<name>A0ABX2GW24_9FIRM</name>
<dbReference type="Pfam" id="PF00041">
    <property type="entry name" value="fn3"/>
    <property type="match status" value="1"/>
</dbReference>
<keyword evidence="4" id="KW-1185">Reference proteome</keyword>
<feature type="region of interest" description="Disordered" evidence="1">
    <location>
        <begin position="673"/>
        <end position="692"/>
    </location>
</feature>
<feature type="compositionally biased region" description="Basic and acidic residues" evidence="1">
    <location>
        <begin position="706"/>
        <end position="722"/>
    </location>
</feature>
<dbReference type="InterPro" id="IPR008964">
    <property type="entry name" value="Invasin/intimin_cell_adhesion"/>
</dbReference>
<evidence type="ECO:0000259" key="2">
    <source>
        <dbReference type="PROSITE" id="PS50853"/>
    </source>
</evidence>
<dbReference type="InterPro" id="IPR036116">
    <property type="entry name" value="FN3_sf"/>
</dbReference>
<dbReference type="EMBL" id="JAAWUZ010000015">
    <property type="protein sequence ID" value="NSG29803.1"/>
    <property type="molecule type" value="Genomic_DNA"/>
</dbReference>
<dbReference type="Pfam" id="PF02368">
    <property type="entry name" value="Big_2"/>
    <property type="match status" value="1"/>
</dbReference>
<dbReference type="Proteomes" id="UP000821846">
    <property type="component" value="Unassembled WGS sequence"/>
</dbReference>
<dbReference type="RefSeq" id="WP_173866069.1">
    <property type="nucleotide sequence ID" value="NZ_JAAWUU010000014.1"/>
</dbReference>
<dbReference type="SUPFAM" id="SSF49265">
    <property type="entry name" value="Fibronectin type III"/>
    <property type="match status" value="1"/>
</dbReference>
<proteinExistence type="predicted"/>
<dbReference type="SMART" id="SM00635">
    <property type="entry name" value="BID_2"/>
    <property type="match status" value="1"/>
</dbReference>
<dbReference type="PROSITE" id="PS50853">
    <property type="entry name" value="FN3"/>
    <property type="match status" value="1"/>
</dbReference>
<gene>
    <name evidence="3" type="ORF">HFM93_05835</name>
</gene>
<reference evidence="3 4" key="1">
    <citation type="journal article" date="2020" name="Cell Host Microbe">
        <title>Functional and Genomic Variation between Human-Derived Isolates of Lachnospiraceae Reveals Inter- and Intra-Species Diversity.</title>
        <authorList>
            <person name="Sorbara M.T."/>
            <person name="Littmann E.R."/>
            <person name="Fontana E."/>
            <person name="Moody T.U."/>
            <person name="Kohout C.E."/>
            <person name="Gjonbalaj M."/>
            <person name="Eaton V."/>
            <person name="Seok R."/>
            <person name="Leiner I.M."/>
            <person name="Pamer E.G."/>
        </authorList>
    </citation>
    <scope>NUCLEOTIDE SEQUENCE [LARGE SCALE GENOMIC DNA]</scope>
    <source>
        <strain evidence="3 4">MSK.14.16</strain>
    </source>
</reference>
<evidence type="ECO:0000256" key="1">
    <source>
        <dbReference type="SAM" id="MobiDB-lite"/>
    </source>
</evidence>
<evidence type="ECO:0000313" key="4">
    <source>
        <dbReference type="Proteomes" id="UP000821846"/>
    </source>
</evidence>
<dbReference type="InterPro" id="IPR003961">
    <property type="entry name" value="FN3_dom"/>
</dbReference>
<feature type="region of interest" description="Disordered" evidence="1">
    <location>
        <begin position="704"/>
        <end position="728"/>
    </location>
</feature>
<dbReference type="Gene3D" id="2.60.40.1080">
    <property type="match status" value="1"/>
</dbReference>
<dbReference type="SUPFAM" id="SSF49373">
    <property type="entry name" value="Invasin/intimin cell-adhesion fragments"/>
    <property type="match status" value="1"/>
</dbReference>